<organism evidence="1 2">
    <name type="scientific">Sparus aurata</name>
    <name type="common">Gilthead sea bream</name>
    <dbReference type="NCBI Taxonomy" id="8175"/>
    <lineage>
        <taxon>Eukaryota</taxon>
        <taxon>Metazoa</taxon>
        <taxon>Chordata</taxon>
        <taxon>Craniata</taxon>
        <taxon>Vertebrata</taxon>
        <taxon>Euteleostomi</taxon>
        <taxon>Actinopterygii</taxon>
        <taxon>Neopterygii</taxon>
        <taxon>Teleostei</taxon>
        <taxon>Neoteleostei</taxon>
        <taxon>Acanthomorphata</taxon>
        <taxon>Eupercaria</taxon>
        <taxon>Spariformes</taxon>
        <taxon>Sparidae</taxon>
        <taxon>Sparus</taxon>
    </lineage>
</organism>
<evidence type="ECO:0000313" key="2">
    <source>
        <dbReference type="Proteomes" id="UP000472265"/>
    </source>
</evidence>
<evidence type="ECO:0000313" key="1">
    <source>
        <dbReference type="Ensembl" id="ENSSAUP00010053764.1"/>
    </source>
</evidence>
<dbReference type="InParanoid" id="A0A671XRN4"/>
<evidence type="ECO:0008006" key="3">
    <source>
        <dbReference type="Google" id="ProtNLM"/>
    </source>
</evidence>
<protein>
    <recommendedName>
        <fullName evidence="3">Reverse transcriptase</fullName>
    </recommendedName>
</protein>
<dbReference type="Proteomes" id="UP000472265">
    <property type="component" value="Chromosome 8"/>
</dbReference>
<dbReference type="AlphaFoldDB" id="A0A671XRN4"/>
<sequence>MDLCAQSKEKTLSSNLLESERKALAELTNDEDIVIPHANKGGAIVVQDKTACIQEIEQQLTDRDLYTPLNSELILKSVVHDNPVTSVLYTLPKIDKDLLRPPARPIVSGNGSLTEPISQYVASYIKDLYIDMSSLHPSIPHKNGLDTMYYFLN</sequence>
<accession>A0A671XRN4</accession>
<reference evidence="1" key="3">
    <citation type="submission" date="2025-09" db="UniProtKB">
        <authorList>
            <consortium name="Ensembl"/>
        </authorList>
    </citation>
    <scope>IDENTIFICATION</scope>
</reference>
<dbReference type="GeneTree" id="ENSGT00940000154669"/>
<dbReference type="PANTHER" id="PTHR21301:SF10">
    <property type="entry name" value="REVERSE TRANSCRIPTASE DOMAIN-CONTAINING PROTEIN"/>
    <property type="match status" value="1"/>
</dbReference>
<dbReference type="PANTHER" id="PTHR21301">
    <property type="entry name" value="REVERSE TRANSCRIPTASE"/>
    <property type="match status" value="1"/>
</dbReference>
<reference evidence="1" key="2">
    <citation type="submission" date="2025-08" db="UniProtKB">
        <authorList>
            <consortium name="Ensembl"/>
        </authorList>
    </citation>
    <scope>IDENTIFICATION</scope>
</reference>
<name>A0A671XRN4_SPAAU</name>
<reference evidence="1" key="1">
    <citation type="submission" date="2021-04" db="EMBL/GenBank/DDBJ databases">
        <authorList>
            <consortium name="Wellcome Sanger Institute Data Sharing"/>
        </authorList>
    </citation>
    <scope>NUCLEOTIDE SEQUENCE [LARGE SCALE GENOMIC DNA]</scope>
</reference>
<dbReference type="Ensembl" id="ENSSAUT00010056493.1">
    <property type="protein sequence ID" value="ENSSAUP00010053764.1"/>
    <property type="gene ID" value="ENSSAUG00010022204.1"/>
</dbReference>
<proteinExistence type="predicted"/>
<keyword evidence="2" id="KW-1185">Reference proteome</keyword>
<dbReference type="OMA" id="CKENDRA"/>